<dbReference type="PROSITE" id="PS50972">
    <property type="entry name" value="PTERIN_BINDING"/>
    <property type="match status" value="1"/>
</dbReference>
<evidence type="ECO:0000256" key="3">
    <source>
        <dbReference type="ARBA" id="ARBA00004763"/>
    </source>
</evidence>
<dbReference type="InterPro" id="IPR045031">
    <property type="entry name" value="DHP_synth-like"/>
</dbReference>
<dbReference type="Proteomes" id="UP000220836">
    <property type="component" value="Unassembled WGS sequence"/>
</dbReference>
<dbReference type="PROSITE" id="PS00792">
    <property type="entry name" value="DHPS_1"/>
    <property type="match status" value="1"/>
</dbReference>
<dbReference type="OrthoDB" id="9811744at2"/>
<keyword evidence="8 9" id="KW-0289">Folate biosynthesis</keyword>
<name>A0A238KC57_9RHOB</name>
<dbReference type="InterPro" id="IPR006390">
    <property type="entry name" value="DHP_synth_dom"/>
</dbReference>
<accession>A0A238KC57</accession>
<reference evidence="11 12" key="1">
    <citation type="submission" date="2017-05" db="EMBL/GenBank/DDBJ databases">
        <authorList>
            <person name="Song R."/>
            <person name="Chenine A.L."/>
            <person name="Ruprecht R.M."/>
        </authorList>
    </citation>
    <scope>NUCLEOTIDE SEQUENCE [LARGE SCALE GENOMIC DNA]</scope>
    <source>
        <strain evidence="11 12">CECT 8663</strain>
    </source>
</reference>
<keyword evidence="5 9" id="KW-0808">Transferase</keyword>
<dbReference type="SUPFAM" id="SSF51717">
    <property type="entry name" value="Dihydropteroate synthetase-like"/>
    <property type="match status" value="1"/>
</dbReference>
<protein>
    <recommendedName>
        <fullName evidence="4 9">Dihydropteroate synthase</fullName>
        <shortName evidence="9">DHPS</shortName>
        <ecNumber evidence="4 9">2.5.1.15</ecNumber>
    </recommendedName>
    <alternativeName>
        <fullName evidence="9">Dihydropteroate pyrophosphorylase</fullName>
    </alternativeName>
</protein>
<feature type="domain" description="Pterin-binding" evidence="10">
    <location>
        <begin position="73"/>
        <end position="327"/>
    </location>
</feature>
<gene>
    <name evidence="11" type="primary">folP</name>
    <name evidence="11" type="ORF">PEV8663_02003</name>
</gene>
<evidence type="ECO:0000313" key="12">
    <source>
        <dbReference type="Proteomes" id="UP000220836"/>
    </source>
</evidence>
<evidence type="ECO:0000256" key="6">
    <source>
        <dbReference type="ARBA" id="ARBA00022723"/>
    </source>
</evidence>
<dbReference type="GO" id="GO:0046872">
    <property type="term" value="F:metal ion binding"/>
    <property type="evidence" value="ECO:0007669"/>
    <property type="project" value="UniProtKB-KW"/>
</dbReference>
<comment type="pathway">
    <text evidence="3 9">Cofactor biosynthesis; tetrahydrofolate biosynthesis; 7,8-dihydrofolate from 2-amino-4-hydroxy-6-hydroxymethyl-7,8-dihydropteridine diphosphate and 4-aminobenzoate: step 1/2.</text>
</comment>
<comment type="function">
    <text evidence="9">Catalyzes the condensation of para-aminobenzoate (pABA) with 6-hydroxymethyl-7,8-dihydropterin diphosphate (DHPt-PP) to form 7,8-dihydropteroate (H2Pte), the immediate precursor of folate derivatives.</text>
</comment>
<dbReference type="InterPro" id="IPR011005">
    <property type="entry name" value="Dihydropteroate_synth-like_sf"/>
</dbReference>
<evidence type="ECO:0000256" key="7">
    <source>
        <dbReference type="ARBA" id="ARBA00022842"/>
    </source>
</evidence>
<dbReference type="PANTHER" id="PTHR20941">
    <property type="entry name" value="FOLATE SYNTHESIS PROTEINS"/>
    <property type="match status" value="1"/>
</dbReference>
<keyword evidence="7 9" id="KW-0460">Magnesium</keyword>
<evidence type="ECO:0000256" key="8">
    <source>
        <dbReference type="ARBA" id="ARBA00022909"/>
    </source>
</evidence>
<sequence>MNEYYRPLVRFEIPRPENALQVAGAAGWFTHAVMHRRDDDSHTVVDLDAVPSEWLSAISAPRADIAGIRFDQPRLMGILNVTSDSFSDGGLHNTATRALQRAIEMATQGADLIDIGGESTRPGALPVPAEAEIARIEPVIRAVQFDQPLPISIDTRKSSVAEAAMLAGASIINDVSGFTYDRMLPRFCAQNNLPVCIMHSQGEPQDMQIDPNYDCVLLDVFDFLNAQISMLGELGISRDQIIVDPGIGFGKSLKHNLALLNGISLFHGLGCPILLGASRKGFIRKITGAVPATARMPGSIATALAAINQGVQILRIHDVAETAQAVDVWKAIWQGEDYDT</sequence>
<comment type="similarity">
    <text evidence="9">Belongs to the DHPS family.</text>
</comment>
<dbReference type="UniPathway" id="UPA00077">
    <property type="reaction ID" value="UER00156"/>
</dbReference>
<dbReference type="NCBIfam" id="TIGR01496">
    <property type="entry name" value="DHPS"/>
    <property type="match status" value="1"/>
</dbReference>
<proteinExistence type="inferred from homology"/>
<dbReference type="GO" id="GO:0005829">
    <property type="term" value="C:cytosol"/>
    <property type="evidence" value="ECO:0007669"/>
    <property type="project" value="TreeGrafter"/>
</dbReference>
<evidence type="ECO:0000313" key="11">
    <source>
        <dbReference type="EMBL" id="SMX40428.1"/>
    </source>
</evidence>
<dbReference type="AlphaFoldDB" id="A0A238KC57"/>
<dbReference type="EMBL" id="FXYH01000006">
    <property type="protein sequence ID" value="SMX40428.1"/>
    <property type="molecule type" value="Genomic_DNA"/>
</dbReference>
<dbReference type="GO" id="GO:0046656">
    <property type="term" value="P:folic acid biosynthetic process"/>
    <property type="evidence" value="ECO:0007669"/>
    <property type="project" value="UniProtKB-KW"/>
</dbReference>
<dbReference type="CDD" id="cd00739">
    <property type="entry name" value="DHPS"/>
    <property type="match status" value="1"/>
</dbReference>
<dbReference type="GO" id="GO:0004156">
    <property type="term" value="F:dihydropteroate synthase activity"/>
    <property type="evidence" value="ECO:0007669"/>
    <property type="project" value="UniProtKB-EC"/>
</dbReference>
<comment type="cofactor">
    <cofactor evidence="2 9">
        <name>Mg(2+)</name>
        <dbReference type="ChEBI" id="CHEBI:18420"/>
    </cofactor>
</comment>
<dbReference type="PROSITE" id="PS00793">
    <property type="entry name" value="DHPS_2"/>
    <property type="match status" value="1"/>
</dbReference>
<dbReference type="InterPro" id="IPR000489">
    <property type="entry name" value="Pterin-binding_dom"/>
</dbReference>
<dbReference type="PANTHER" id="PTHR20941:SF1">
    <property type="entry name" value="FOLIC ACID SYNTHESIS PROTEIN FOL1"/>
    <property type="match status" value="1"/>
</dbReference>
<evidence type="ECO:0000256" key="9">
    <source>
        <dbReference type="RuleBase" id="RU361205"/>
    </source>
</evidence>
<organism evidence="11 12">
    <name type="scientific">Pelagimonas varians</name>
    <dbReference type="NCBI Taxonomy" id="696760"/>
    <lineage>
        <taxon>Bacteria</taxon>
        <taxon>Pseudomonadati</taxon>
        <taxon>Pseudomonadota</taxon>
        <taxon>Alphaproteobacteria</taxon>
        <taxon>Rhodobacterales</taxon>
        <taxon>Roseobacteraceae</taxon>
        <taxon>Pelagimonas</taxon>
    </lineage>
</organism>
<evidence type="ECO:0000256" key="5">
    <source>
        <dbReference type="ARBA" id="ARBA00022679"/>
    </source>
</evidence>
<evidence type="ECO:0000259" key="10">
    <source>
        <dbReference type="PROSITE" id="PS50972"/>
    </source>
</evidence>
<dbReference type="Pfam" id="PF00809">
    <property type="entry name" value="Pterin_bind"/>
    <property type="match status" value="1"/>
</dbReference>
<evidence type="ECO:0000256" key="2">
    <source>
        <dbReference type="ARBA" id="ARBA00001946"/>
    </source>
</evidence>
<keyword evidence="6 9" id="KW-0479">Metal-binding</keyword>
<dbReference type="EC" id="2.5.1.15" evidence="4 9"/>
<evidence type="ECO:0000256" key="1">
    <source>
        <dbReference type="ARBA" id="ARBA00000012"/>
    </source>
</evidence>
<comment type="catalytic activity">
    <reaction evidence="1">
        <text>(7,8-dihydropterin-6-yl)methyl diphosphate + 4-aminobenzoate = 7,8-dihydropteroate + diphosphate</text>
        <dbReference type="Rhea" id="RHEA:19949"/>
        <dbReference type="ChEBI" id="CHEBI:17836"/>
        <dbReference type="ChEBI" id="CHEBI:17839"/>
        <dbReference type="ChEBI" id="CHEBI:33019"/>
        <dbReference type="ChEBI" id="CHEBI:72950"/>
        <dbReference type="EC" id="2.5.1.15"/>
    </reaction>
</comment>
<dbReference type="Gene3D" id="3.20.20.20">
    <property type="entry name" value="Dihydropteroate synthase-like"/>
    <property type="match status" value="1"/>
</dbReference>
<dbReference type="RefSeq" id="WP_097804506.1">
    <property type="nucleotide sequence ID" value="NZ_FXYH01000006.1"/>
</dbReference>
<evidence type="ECO:0000256" key="4">
    <source>
        <dbReference type="ARBA" id="ARBA00012458"/>
    </source>
</evidence>
<dbReference type="GO" id="GO:0046654">
    <property type="term" value="P:tetrahydrofolate biosynthetic process"/>
    <property type="evidence" value="ECO:0007669"/>
    <property type="project" value="UniProtKB-UniPathway"/>
</dbReference>
<keyword evidence="12" id="KW-1185">Reference proteome</keyword>